<feature type="region of interest" description="Disordered" evidence="1">
    <location>
        <begin position="907"/>
        <end position="950"/>
    </location>
</feature>
<organism evidence="3 4">
    <name type="scientific">Paragonimus skrjabini miyazakii</name>
    <dbReference type="NCBI Taxonomy" id="59628"/>
    <lineage>
        <taxon>Eukaryota</taxon>
        <taxon>Metazoa</taxon>
        <taxon>Spiralia</taxon>
        <taxon>Lophotrochozoa</taxon>
        <taxon>Platyhelminthes</taxon>
        <taxon>Trematoda</taxon>
        <taxon>Digenea</taxon>
        <taxon>Plagiorchiida</taxon>
        <taxon>Troglotremata</taxon>
        <taxon>Troglotrematidae</taxon>
        <taxon>Paragonimus</taxon>
    </lineage>
</organism>
<feature type="compositionally biased region" description="Polar residues" evidence="1">
    <location>
        <begin position="459"/>
        <end position="476"/>
    </location>
</feature>
<sequence length="1007" mass="106826">MRQRGATATAFSPGLYMDAIRALGSTSSASAVPPPTEASVGASATDTFAASTLSPKLISISPVLSRIQSPLAIANNSTRLLQTHSSEAYVYNRRTSAGLPESDCPSKIAAHNRALFDAKLRKKHKTRRAGLHQINGDVGRSLHSLKMTIRRTSQSHKVHPSVCTVVDLKKTHNGYTEAQIPPRTIPSSPLPTSNCAPIAKNRTYHSPSCCSTPPLNSFQSNANQAKSSPSVHHTDACTSTLDRATITEPDLLGPCVAGTKVVVEGVVWLETTGMLVLNIHWRGRAYMGTLMDASRQNFGPSCVDKGVTSALSLLRGRRVWTHGSPGGGRFRTRGMHAFHHHHHHHHHHHRPFHSNRLSGLGASMTTRSAAAAAAASSLTPTDSCDPTPGGKQSSPFPNSNKNGHSDTGGQSNISVYDIGTISAGEGSARTPRTQRGTKRRRKRGAGASRPYRRVAVKSSLHSDSPRTVQPCSTESLLSADQEVYEPTMHEYSPPTASFSCPYPGCKKSFSDLLSMRYHFSMGHSVTAQEPSATPSSLSSQPPIPNSVPIPQDQPKLEVEKVASKNSIFVSTDRDHSIPSSPPPQLGRAHSVKGTGGSDGSNENSLNMAISDDRFDDNLAPPRLHRIVSITESITEFSQTFSNSSPSKHAPFSPGGISDEPPAPSPAYSDISDDGTVPAEQNLSFVGPSGPPLDQTINHAGDVATSHTNSSGDPQKVFPLGRSILPPLAGAASVVSRHTGLDFKSLSPSMTTSPRSSHSPHVRHDTQNGFYFPITLLPSHLASSPSAAVSNSSASVMSVQNGPSVTDRSGRTVEPSIGEFALSSSLPLSTYSPMTQPNYLLHNPTHSASLPIGSTTSVNYNQLHSPLHHLTPPHTVYIPGVNSFSVPPSLTVVPVGLSTKVDGVNLRPTSSNPSSCGVSNGLQSLSGSINHVRHNSGPKRLPSTDRQSPTSLVMAAATGSARTLQHLEPNMISRPPNIVSVPSSRPPSSAGRLTYTPVSRSDHADALR</sequence>
<feature type="compositionally biased region" description="Polar residues" evidence="1">
    <location>
        <begin position="907"/>
        <end position="928"/>
    </location>
</feature>
<feature type="region of interest" description="Disordered" evidence="1">
    <location>
        <begin position="339"/>
        <end position="476"/>
    </location>
</feature>
<dbReference type="InterPro" id="IPR013087">
    <property type="entry name" value="Znf_C2H2_type"/>
</dbReference>
<feature type="compositionally biased region" description="Basic residues" evidence="1">
    <location>
        <begin position="435"/>
        <end position="455"/>
    </location>
</feature>
<name>A0A8S9YTN2_9TREM</name>
<dbReference type="PANTHER" id="PTHR21564">
    <property type="entry name" value="BRAKELESS PROTEIN"/>
    <property type="match status" value="1"/>
</dbReference>
<feature type="compositionally biased region" description="Low complexity" evidence="1">
    <location>
        <begin position="971"/>
        <end position="988"/>
    </location>
</feature>
<gene>
    <name evidence="3" type="ORF">EG68_04183</name>
</gene>
<comment type="caution">
    <text evidence="3">The sequence shown here is derived from an EMBL/GenBank/DDBJ whole genome shotgun (WGS) entry which is preliminary data.</text>
</comment>
<dbReference type="GO" id="GO:0006357">
    <property type="term" value="P:regulation of transcription by RNA polymerase II"/>
    <property type="evidence" value="ECO:0007669"/>
    <property type="project" value="TreeGrafter"/>
</dbReference>
<feature type="compositionally biased region" description="Basic residues" evidence="1">
    <location>
        <begin position="339"/>
        <end position="353"/>
    </location>
</feature>
<evidence type="ECO:0000256" key="1">
    <source>
        <dbReference type="SAM" id="MobiDB-lite"/>
    </source>
</evidence>
<feature type="region of interest" description="Disordered" evidence="1">
    <location>
        <begin position="638"/>
        <end position="715"/>
    </location>
</feature>
<reference evidence="3" key="1">
    <citation type="submission" date="2019-07" db="EMBL/GenBank/DDBJ databases">
        <title>Annotation for the trematode Paragonimus miyazaki's.</title>
        <authorList>
            <person name="Choi Y.-J."/>
        </authorList>
    </citation>
    <scope>NUCLEOTIDE SEQUENCE</scope>
    <source>
        <strain evidence="3">Japan</strain>
    </source>
</reference>
<evidence type="ECO:0000313" key="4">
    <source>
        <dbReference type="Proteomes" id="UP000822476"/>
    </source>
</evidence>
<dbReference type="PANTHER" id="PTHR21564:SF5">
    <property type="entry name" value="SCRIBBLER, ISOFORM J"/>
    <property type="match status" value="1"/>
</dbReference>
<feature type="region of interest" description="Disordered" evidence="1">
    <location>
        <begin position="526"/>
        <end position="551"/>
    </location>
</feature>
<dbReference type="AlphaFoldDB" id="A0A8S9YTN2"/>
<keyword evidence="4" id="KW-1185">Reference proteome</keyword>
<dbReference type="PROSITE" id="PS00028">
    <property type="entry name" value="ZINC_FINGER_C2H2_1"/>
    <property type="match status" value="1"/>
</dbReference>
<dbReference type="GO" id="GO:0005634">
    <property type="term" value="C:nucleus"/>
    <property type="evidence" value="ECO:0007669"/>
    <property type="project" value="TreeGrafter"/>
</dbReference>
<protein>
    <recommendedName>
        <fullName evidence="2">C2H2-type domain-containing protein</fullName>
    </recommendedName>
</protein>
<feature type="domain" description="C2H2-type" evidence="2">
    <location>
        <begin position="500"/>
        <end position="523"/>
    </location>
</feature>
<feature type="compositionally biased region" description="Polar residues" evidence="1">
    <location>
        <begin position="526"/>
        <end position="540"/>
    </location>
</feature>
<evidence type="ECO:0000259" key="2">
    <source>
        <dbReference type="PROSITE" id="PS00028"/>
    </source>
</evidence>
<proteinExistence type="predicted"/>
<accession>A0A8S9YTN2</accession>
<feature type="compositionally biased region" description="Low complexity" evidence="1">
    <location>
        <begin position="368"/>
        <end position="377"/>
    </location>
</feature>
<feature type="region of interest" description="Disordered" evidence="1">
    <location>
        <begin position="966"/>
        <end position="1007"/>
    </location>
</feature>
<dbReference type="EMBL" id="JTDE01001759">
    <property type="protein sequence ID" value="KAF7258379.1"/>
    <property type="molecule type" value="Genomic_DNA"/>
</dbReference>
<dbReference type="Proteomes" id="UP000822476">
    <property type="component" value="Unassembled WGS sequence"/>
</dbReference>
<feature type="region of interest" description="Disordered" evidence="1">
    <location>
        <begin position="570"/>
        <end position="607"/>
    </location>
</feature>
<feature type="compositionally biased region" description="Polar residues" evidence="1">
    <location>
        <begin position="378"/>
        <end position="414"/>
    </location>
</feature>
<evidence type="ECO:0000313" key="3">
    <source>
        <dbReference type="EMBL" id="KAF7258379.1"/>
    </source>
</evidence>
<dbReference type="OrthoDB" id="5863628at2759"/>
<dbReference type="InterPro" id="IPR040010">
    <property type="entry name" value="ZN608/ZN609"/>
</dbReference>